<dbReference type="AlphaFoldDB" id="A0A9N9WQR4"/>
<sequence>MIANNYLNYRDMYGLRYSPNRKFLKLAIDSHEANKNSNKNNNFSIDEPSNDYIVTTIAASIESEGISPLSGETFTEISTLQTLKENVAQNSNENKSSNNNGVIDTAKQDEANKHHIMKPNNRVEHALNFLANRMKHIVYYGSDQKIHESKVSPHLLTLGKFLNLFSLIRFDNMPCLTGRKPLRQLSGTCLNEVECVNSGGISMDRCANGFGVCCIFKSSCGHVTYQNVTYFESPNFPLASQNNLGACTLTILLARNVKQLFLEFIFFETLPPTNGNCIQDQFTIHTDTGSMHKEVPIICGIATGQHMYVEVSGTEKIFLSLLTNTADDRAFSIKVSQLTMFDNVAPSGCLQYFTQTNGQIKSFNYDDGYSQVLKYRNPSYFNNMNYAICIKRTWDHCTITYTNEYKGVEEVFELINTDANGNIIAPGQAGAEIFGCPDDFIAVNYIRICGYKLNDGAVTINFNTNEPVKSIMNGPIVMPVKTNNETVGRGFNIYYYQQKC</sequence>
<evidence type="ECO:0000256" key="2">
    <source>
        <dbReference type="PROSITE-ProRule" id="PRU00059"/>
    </source>
</evidence>
<dbReference type="SUPFAM" id="SSF49854">
    <property type="entry name" value="Spermadhesin, CUB domain"/>
    <property type="match status" value="1"/>
</dbReference>
<reference evidence="4" key="1">
    <citation type="submission" date="2022-01" db="EMBL/GenBank/DDBJ databases">
        <authorList>
            <person name="King R."/>
        </authorList>
    </citation>
    <scope>NUCLEOTIDE SEQUENCE</scope>
</reference>
<feature type="disulfide bond" evidence="2">
    <location>
        <begin position="220"/>
        <end position="247"/>
    </location>
</feature>
<dbReference type="Pfam" id="PF26080">
    <property type="entry name" value="CUB_animal"/>
    <property type="match status" value="1"/>
</dbReference>
<gene>
    <name evidence="4" type="ORF">CHIRRI_LOCUS5463</name>
</gene>
<evidence type="ECO:0000313" key="4">
    <source>
        <dbReference type="EMBL" id="CAG9802556.1"/>
    </source>
</evidence>
<dbReference type="SMART" id="SM00042">
    <property type="entry name" value="CUB"/>
    <property type="match status" value="1"/>
</dbReference>
<organism evidence="4 5">
    <name type="scientific">Chironomus riparius</name>
    <dbReference type="NCBI Taxonomy" id="315576"/>
    <lineage>
        <taxon>Eukaryota</taxon>
        <taxon>Metazoa</taxon>
        <taxon>Ecdysozoa</taxon>
        <taxon>Arthropoda</taxon>
        <taxon>Hexapoda</taxon>
        <taxon>Insecta</taxon>
        <taxon>Pterygota</taxon>
        <taxon>Neoptera</taxon>
        <taxon>Endopterygota</taxon>
        <taxon>Diptera</taxon>
        <taxon>Nematocera</taxon>
        <taxon>Chironomoidea</taxon>
        <taxon>Chironomidae</taxon>
        <taxon>Chironominae</taxon>
        <taxon>Chironomus</taxon>
    </lineage>
</organism>
<comment type="caution">
    <text evidence="2">Lacks conserved residue(s) required for the propagation of feature annotation.</text>
</comment>
<evidence type="ECO:0000256" key="1">
    <source>
        <dbReference type="ARBA" id="ARBA00023157"/>
    </source>
</evidence>
<dbReference type="Gene3D" id="2.60.120.290">
    <property type="entry name" value="Spermadhesin, CUB domain"/>
    <property type="match status" value="1"/>
</dbReference>
<dbReference type="PANTHER" id="PTHR33236">
    <property type="entry name" value="INTRAFLAGELLAR TRANSPORT PROTEIN 122 FAMILY PROTEIN-RELATED"/>
    <property type="match status" value="1"/>
</dbReference>
<keyword evidence="5" id="KW-1185">Reference proteome</keyword>
<dbReference type="PROSITE" id="PS01180">
    <property type="entry name" value="CUB"/>
    <property type="match status" value="1"/>
</dbReference>
<dbReference type="Proteomes" id="UP001153620">
    <property type="component" value="Chromosome 2"/>
</dbReference>
<protein>
    <recommendedName>
        <fullName evidence="3">CUB domain-containing protein</fullName>
    </recommendedName>
</protein>
<evidence type="ECO:0000313" key="5">
    <source>
        <dbReference type="Proteomes" id="UP001153620"/>
    </source>
</evidence>
<dbReference type="OrthoDB" id="6479909at2759"/>
<feature type="domain" description="CUB" evidence="3">
    <location>
        <begin position="220"/>
        <end position="338"/>
    </location>
</feature>
<reference evidence="4" key="2">
    <citation type="submission" date="2022-10" db="EMBL/GenBank/DDBJ databases">
        <authorList>
            <consortium name="ENA_rothamsted_submissions"/>
            <consortium name="culmorum"/>
            <person name="King R."/>
        </authorList>
    </citation>
    <scope>NUCLEOTIDE SEQUENCE</scope>
</reference>
<accession>A0A9N9WQR4</accession>
<dbReference type="InterPro" id="IPR035914">
    <property type="entry name" value="Sperma_CUB_dom_sf"/>
</dbReference>
<evidence type="ECO:0000259" key="3">
    <source>
        <dbReference type="PROSITE" id="PS01180"/>
    </source>
</evidence>
<name>A0A9N9WQR4_9DIPT</name>
<dbReference type="Pfam" id="PF00431">
    <property type="entry name" value="CUB"/>
    <property type="match status" value="1"/>
</dbReference>
<dbReference type="InterPro" id="IPR058698">
    <property type="entry name" value="CUB_metazoa"/>
</dbReference>
<keyword evidence="1 2" id="KW-1015">Disulfide bond</keyword>
<dbReference type="PANTHER" id="PTHR33236:SF11">
    <property type="entry name" value="CUB DOMAIN-CONTAINING PROTEIN"/>
    <property type="match status" value="1"/>
</dbReference>
<proteinExistence type="predicted"/>
<dbReference type="EMBL" id="OU895878">
    <property type="protein sequence ID" value="CAG9802556.1"/>
    <property type="molecule type" value="Genomic_DNA"/>
</dbReference>
<dbReference type="InterPro" id="IPR000859">
    <property type="entry name" value="CUB_dom"/>
</dbReference>